<dbReference type="GO" id="GO:0070765">
    <property type="term" value="C:gamma-secretase complex"/>
    <property type="evidence" value="ECO:0007669"/>
    <property type="project" value="TreeGrafter"/>
</dbReference>
<evidence type="ECO:0000313" key="11">
    <source>
        <dbReference type="Proteomes" id="UP001165289"/>
    </source>
</evidence>
<feature type="transmembrane region" description="Helical" evidence="8">
    <location>
        <begin position="18"/>
        <end position="36"/>
    </location>
</feature>
<keyword evidence="7 8" id="KW-0472">Membrane</keyword>
<keyword evidence="11" id="KW-1185">Reference proteome</keyword>
<reference evidence="10" key="2">
    <citation type="submission" date="2022-02" db="EMBL/GenBank/DDBJ databases">
        <authorList>
            <person name="Santini S."/>
            <person name="Jourda C."/>
            <person name="Belahbib H."/>
            <person name="Rocher C."/>
            <person name="Selva M."/>
            <person name="Borchiellini C."/>
            <person name="Renard E."/>
        </authorList>
    </citation>
    <scope>NUCLEOTIDE SEQUENCE</scope>
    <source>
        <strain evidence="10">SPO-2</strain>
    </source>
</reference>
<keyword evidence="4 8" id="KW-0812">Transmembrane</keyword>
<evidence type="ECO:0000256" key="4">
    <source>
        <dbReference type="ARBA" id="ARBA00022692"/>
    </source>
</evidence>
<proteinExistence type="evidence at transcript level"/>
<dbReference type="AlphaFoldDB" id="A0A2I5KCD6"/>
<evidence type="ECO:0000256" key="1">
    <source>
        <dbReference type="ARBA" id="ARBA00004141"/>
    </source>
</evidence>
<dbReference type="EMBL" id="JAKMXF010000299">
    <property type="protein sequence ID" value="KAI6652204.1"/>
    <property type="molecule type" value="Genomic_DNA"/>
</dbReference>
<evidence type="ECO:0000256" key="7">
    <source>
        <dbReference type="ARBA" id="ARBA00023136"/>
    </source>
</evidence>
<evidence type="ECO:0000256" key="3">
    <source>
        <dbReference type="ARBA" id="ARBA00018306"/>
    </source>
</evidence>
<evidence type="ECO:0000256" key="5">
    <source>
        <dbReference type="ARBA" id="ARBA00022976"/>
    </source>
</evidence>
<dbReference type="OrthoDB" id="524898at2759"/>
<feature type="transmembrane region" description="Helical" evidence="8">
    <location>
        <begin position="56"/>
        <end position="77"/>
    </location>
</feature>
<reference evidence="9" key="1">
    <citation type="journal article" date="2017" name="Sci. Rep.">
        <title>Animal multicellularity and polarity without Wnt signaling.</title>
        <authorList>
            <person name="Schenkelaars Q."/>
            <person name="Pratlong M."/>
            <person name="Kodjabachian L."/>
            <person name="Fierro-Constain L."/>
            <person name="Vacelet J."/>
            <person name="Le Bivic A."/>
            <person name="Renard E."/>
            <person name="Borchiellini C."/>
        </authorList>
    </citation>
    <scope>NUCLEOTIDE SEQUENCE</scope>
</reference>
<evidence type="ECO:0000313" key="10">
    <source>
        <dbReference type="EMBL" id="KAI6652204.1"/>
    </source>
</evidence>
<keyword evidence="5" id="KW-0914">Notch signaling pathway</keyword>
<comment type="subcellular location">
    <subcellularLocation>
        <location evidence="1">Membrane</location>
        <topology evidence="1">Multi-pass membrane protein</topology>
    </subcellularLocation>
</comment>
<organism evidence="9">
    <name type="scientific">Oopsacas minuta</name>
    <dbReference type="NCBI Taxonomy" id="111878"/>
    <lineage>
        <taxon>Eukaryota</taxon>
        <taxon>Metazoa</taxon>
        <taxon>Porifera</taxon>
        <taxon>Hexactinellida</taxon>
        <taxon>Hexasterophora</taxon>
        <taxon>Lyssacinosida</taxon>
        <taxon>Leucopsacidae</taxon>
        <taxon>Oopsacas</taxon>
    </lineage>
</organism>
<keyword evidence="6 8" id="KW-1133">Transmembrane helix</keyword>
<dbReference type="GO" id="GO:0007219">
    <property type="term" value="P:Notch signaling pathway"/>
    <property type="evidence" value="ECO:0007669"/>
    <property type="project" value="UniProtKB-KW"/>
</dbReference>
<dbReference type="Pfam" id="PF10251">
    <property type="entry name" value="PEN-2"/>
    <property type="match status" value="1"/>
</dbReference>
<gene>
    <name evidence="10" type="ORF">LOD99_7221</name>
</gene>
<dbReference type="EMBL" id="MF589738">
    <property type="protein sequence ID" value="ATY70075.1"/>
    <property type="molecule type" value="mRNA"/>
</dbReference>
<dbReference type="InterPro" id="IPR019379">
    <property type="entry name" value="Gamma_Secretase_Asp_P_PEN2"/>
</dbReference>
<reference evidence="10 11" key="3">
    <citation type="journal article" date="2023" name="BMC Biol.">
        <title>The compact genome of the sponge Oopsacas minuta (Hexactinellida) is lacking key metazoan core genes.</title>
        <authorList>
            <person name="Santini S."/>
            <person name="Schenkelaars Q."/>
            <person name="Jourda C."/>
            <person name="Duchesne M."/>
            <person name="Belahbib H."/>
            <person name="Rocher C."/>
            <person name="Selva M."/>
            <person name="Riesgo A."/>
            <person name="Vervoort M."/>
            <person name="Leys S.P."/>
            <person name="Kodjabachian L."/>
            <person name="Le Bivic A."/>
            <person name="Borchiellini C."/>
            <person name="Claverie J.M."/>
            <person name="Renard E."/>
        </authorList>
    </citation>
    <scope>NUCLEOTIDE SEQUENCE [LARGE SCALE GENOMIC DNA]</scope>
    <source>
        <strain evidence="10">SPO-2</strain>
    </source>
</reference>
<dbReference type="Proteomes" id="UP001165289">
    <property type="component" value="Unassembled WGS sequence"/>
</dbReference>
<name>A0A2I5KCD6_9METZ</name>
<evidence type="ECO:0000256" key="6">
    <source>
        <dbReference type="ARBA" id="ARBA00022989"/>
    </source>
</evidence>
<accession>A0A2I5KCD6</accession>
<protein>
    <recommendedName>
        <fullName evidence="3">Gamma-secretase subunit PEN-2</fullName>
    </recommendedName>
</protein>
<comment type="similarity">
    <text evidence="2">Belongs to the PEN-2 family.</text>
</comment>
<sequence length="101" mass="11361">MDLSKAQPKEQAKIAKKYFIAGCFCMPLMWLVGVLWFIKPALITKDPSPDPMLKRWLFACGIGLVASSIVFVCWNIIFQSLRESFGVTGESLTAVFPRGRF</sequence>
<evidence type="ECO:0000256" key="8">
    <source>
        <dbReference type="SAM" id="Phobius"/>
    </source>
</evidence>
<dbReference type="PANTHER" id="PTHR16318">
    <property type="entry name" value="GAMMA-SECRETASE SUBUNIT PEN-2"/>
    <property type="match status" value="1"/>
</dbReference>
<evidence type="ECO:0000256" key="2">
    <source>
        <dbReference type="ARBA" id="ARBA00009607"/>
    </source>
</evidence>
<dbReference type="PANTHER" id="PTHR16318:SF0">
    <property type="entry name" value="GAMMA-SECRETASE SUBUNIT PEN-2"/>
    <property type="match status" value="1"/>
</dbReference>
<evidence type="ECO:0000313" key="9">
    <source>
        <dbReference type="EMBL" id="ATY70075.1"/>
    </source>
</evidence>